<evidence type="ECO:0000256" key="3">
    <source>
        <dbReference type="ARBA" id="ARBA00022747"/>
    </source>
</evidence>
<evidence type="ECO:0000313" key="5">
    <source>
        <dbReference type="EMBL" id="MFF4526698.1"/>
    </source>
</evidence>
<dbReference type="Gene3D" id="3.40.50.150">
    <property type="entry name" value="Vaccinia Virus protein VP39"/>
    <property type="match status" value="1"/>
</dbReference>
<dbReference type="Proteomes" id="UP001602058">
    <property type="component" value="Unassembled WGS sequence"/>
</dbReference>
<keyword evidence="2" id="KW-0808">Transferase</keyword>
<sequence>MHRRAPPEPPARRHPRPPSDPAPAPGRAAVAATDLPIGSLFSGVGGLDLGVQAALGGHIAWHAETDPHAAHILTRHWPDAPNLGDVGSIDWRHVEPVDVLTRPRPLPRGRSGAPAPDPTRERRGQGLAPSALPQWRTHPGLHRGHPWCRYAESGMAAAHPDHGGCQLSCESSLNDGQRVVRSRP</sequence>
<proteinExistence type="predicted"/>
<evidence type="ECO:0000256" key="1">
    <source>
        <dbReference type="ARBA" id="ARBA00022603"/>
    </source>
</evidence>
<keyword evidence="3" id="KW-0680">Restriction system</keyword>
<name>A0ABW6UX73_9ACTN</name>
<evidence type="ECO:0000313" key="6">
    <source>
        <dbReference type="Proteomes" id="UP001602058"/>
    </source>
</evidence>
<evidence type="ECO:0000256" key="2">
    <source>
        <dbReference type="ARBA" id="ARBA00022679"/>
    </source>
</evidence>
<dbReference type="GO" id="GO:0032259">
    <property type="term" value="P:methylation"/>
    <property type="evidence" value="ECO:0007669"/>
    <property type="project" value="UniProtKB-KW"/>
</dbReference>
<comment type="caution">
    <text evidence="5">The sequence shown here is derived from an EMBL/GenBank/DDBJ whole genome shotgun (WGS) entry which is preliminary data.</text>
</comment>
<dbReference type="InterPro" id="IPR001525">
    <property type="entry name" value="C5_MeTfrase"/>
</dbReference>
<organism evidence="5 6">
    <name type="scientific">Streptomyces bluensis</name>
    <dbReference type="NCBI Taxonomy" id="33897"/>
    <lineage>
        <taxon>Bacteria</taxon>
        <taxon>Bacillati</taxon>
        <taxon>Actinomycetota</taxon>
        <taxon>Actinomycetes</taxon>
        <taxon>Kitasatosporales</taxon>
        <taxon>Streptomycetaceae</taxon>
        <taxon>Streptomyces</taxon>
    </lineage>
</organism>
<dbReference type="EMBL" id="JBIAWJ010000028">
    <property type="protein sequence ID" value="MFF4526698.1"/>
    <property type="molecule type" value="Genomic_DNA"/>
</dbReference>
<keyword evidence="1 5" id="KW-0489">Methyltransferase</keyword>
<gene>
    <name evidence="5" type="ORF">ACFY1D_35525</name>
</gene>
<dbReference type="Pfam" id="PF00145">
    <property type="entry name" value="DNA_methylase"/>
    <property type="match status" value="1"/>
</dbReference>
<dbReference type="GO" id="GO:0008168">
    <property type="term" value="F:methyltransferase activity"/>
    <property type="evidence" value="ECO:0007669"/>
    <property type="project" value="UniProtKB-KW"/>
</dbReference>
<evidence type="ECO:0000256" key="4">
    <source>
        <dbReference type="SAM" id="MobiDB-lite"/>
    </source>
</evidence>
<reference evidence="5 6" key="1">
    <citation type="submission" date="2024-10" db="EMBL/GenBank/DDBJ databases">
        <title>The Natural Products Discovery Center: Release of the First 8490 Sequenced Strains for Exploring Actinobacteria Biosynthetic Diversity.</title>
        <authorList>
            <person name="Kalkreuter E."/>
            <person name="Kautsar S.A."/>
            <person name="Yang D."/>
            <person name="Bader C.D."/>
            <person name="Teijaro C.N."/>
            <person name="Fluegel L."/>
            <person name="Davis C.M."/>
            <person name="Simpson J.R."/>
            <person name="Lauterbach L."/>
            <person name="Steele A.D."/>
            <person name="Gui C."/>
            <person name="Meng S."/>
            <person name="Li G."/>
            <person name="Viehrig K."/>
            <person name="Ye F."/>
            <person name="Su P."/>
            <person name="Kiefer A.F."/>
            <person name="Nichols A."/>
            <person name="Cepeda A.J."/>
            <person name="Yan W."/>
            <person name="Fan B."/>
            <person name="Jiang Y."/>
            <person name="Adhikari A."/>
            <person name="Zheng C.-J."/>
            <person name="Schuster L."/>
            <person name="Cowan T.M."/>
            <person name="Smanski M.J."/>
            <person name="Chevrette M.G."/>
            <person name="De Carvalho L.P.S."/>
            <person name="Shen B."/>
        </authorList>
    </citation>
    <scope>NUCLEOTIDE SEQUENCE [LARGE SCALE GENOMIC DNA]</scope>
    <source>
        <strain evidence="5 6">NPDC001390</strain>
    </source>
</reference>
<feature type="region of interest" description="Disordered" evidence="4">
    <location>
        <begin position="101"/>
        <end position="138"/>
    </location>
</feature>
<dbReference type="SUPFAM" id="SSF53335">
    <property type="entry name" value="S-adenosyl-L-methionine-dependent methyltransferases"/>
    <property type="match status" value="1"/>
</dbReference>
<dbReference type="InterPro" id="IPR029063">
    <property type="entry name" value="SAM-dependent_MTases_sf"/>
</dbReference>
<protein>
    <submittedName>
        <fullName evidence="5">DNA cytosine methyltransferase</fullName>
    </submittedName>
</protein>
<accession>A0ABW6UX73</accession>
<keyword evidence="6" id="KW-1185">Reference proteome</keyword>
<feature type="region of interest" description="Disordered" evidence="4">
    <location>
        <begin position="1"/>
        <end position="28"/>
    </location>
</feature>
<dbReference type="RefSeq" id="WP_387892184.1">
    <property type="nucleotide sequence ID" value="NZ_JBIAWJ010000028.1"/>
</dbReference>